<evidence type="ECO:0000256" key="3">
    <source>
        <dbReference type="ARBA" id="ARBA00022970"/>
    </source>
</evidence>
<sequence length="528" mass="58946">MHVPIADTEATALLPVDADSVHQNTAAIQDLEVVEPEALGRDQTANTIPERPWYSKPLGIVAPSSSANPSKSTPQREVLGYAGSFFYLSNALTGPGFFGFPKMLQQGGWVLSLAGLVMFTLATVYTAAFMERIIKQVKGGNLPLPIYFGNKHPESEWRFSELVRLIFTERAVFVFKVVYVGMLCMLTISCIHIAARATDSVLVSLAGNSYAITLYPILKIVASCDDSGDTVYEHTCQGGNLFYKYDEEYVFVTIGYMVLFAVSMCVAYHPLTDWGQRLLYWIGWFGLAYVLIGVATKTEWGGDIPAWPKNEPALPLEVSILTFTLSFSIPLLVHVKAKDVKLDKILWHAVVQRSFEYSVFALLFAGTFKDIQGLTAIELLHRRGYHIEATTKTIGWFTMVACVFENIVSYPQYIAFELSDVLTDMQASSIALGVPWLLSWLVYSEASYNTLVNWMASLLCGVVNFIFPLLLFRGMSEELFPQMLFKVAGSSLHIEQWRTISQYGINSIAFVIFLTYSLETSRLMASMM</sequence>
<name>A0A7S0QSK1_9CHLO</name>
<dbReference type="PANTHER" id="PTHR16189">
    <property type="entry name" value="TRANSMEMBRANE PROTEIN 104-RELATED"/>
    <property type="match status" value="1"/>
</dbReference>
<comment type="subcellular location">
    <subcellularLocation>
        <location evidence="1">Membrane</location>
    </subcellularLocation>
</comment>
<evidence type="ECO:0000256" key="4">
    <source>
        <dbReference type="ARBA" id="ARBA00022989"/>
    </source>
</evidence>
<feature type="transmembrane region" description="Helical" evidence="6">
    <location>
        <begin position="500"/>
        <end position="518"/>
    </location>
</feature>
<feature type="transmembrane region" description="Helical" evidence="6">
    <location>
        <begin position="78"/>
        <end position="100"/>
    </location>
</feature>
<feature type="transmembrane region" description="Helical" evidence="6">
    <location>
        <begin position="425"/>
        <end position="444"/>
    </location>
</feature>
<proteinExistence type="predicted"/>
<feature type="transmembrane region" description="Helical" evidence="6">
    <location>
        <begin position="249"/>
        <end position="271"/>
    </location>
</feature>
<accession>A0A7S0QSK1</accession>
<dbReference type="PANTHER" id="PTHR16189:SF3">
    <property type="entry name" value="AMINO ACID TRANSPORTER TRANSMEMBRANE DOMAIN-CONTAINING PROTEIN"/>
    <property type="match status" value="1"/>
</dbReference>
<reference evidence="8" key="1">
    <citation type="submission" date="2021-01" db="EMBL/GenBank/DDBJ databases">
        <authorList>
            <person name="Corre E."/>
            <person name="Pelletier E."/>
            <person name="Niang G."/>
            <person name="Scheremetjew M."/>
            <person name="Finn R."/>
            <person name="Kale V."/>
            <person name="Holt S."/>
            <person name="Cochrane G."/>
            <person name="Meng A."/>
            <person name="Brown T."/>
            <person name="Cohen L."/>
        </authorList>
    </citation>
    <scope>NUCLEOTIDE SEQUENCE</scope>
    <source>
        <strain evidence="8">CCMP722</strain>
    </source>
</reference>
<evidence type="ECO:0000256" key="1">
    <source>
        <dbReference type="ARBA" id="ARBA00004370"/>
    </source>
</evidence>
<keyword evidence="3" id="KW-0813">Transport</keyword>
<gene>
    <name evidence="8" type="ORF">POBO1169_LOCUS44</name>
</gene>
<feature type="transmembrane region" description="Helical" evidence="6">
    <location>
        <begin position="106"/>
        <end position="128"/>
    </location>
</feature>
<feature type="transmembrane region" description="Helical" evidence="6">
    <location>
        <begin position="278"/>
        <end position="296"/>
    </location>
</feature>
<dbReference type="GO" id="GO:0006865">
    <property type="term" value="P:amino acid transport"/>
    <property type="evidence" value="ECO:0007669"/>
    <property type="project" value="UniProtKB-KW"/>
</dbReference>
<dbReference type="AlphaFoldDB" id="A0A7S0QSK1"/>
<evidence type="ECO:0000256" key="2">
    <source>
        <dbReference type="ARBA" id="ARBA00022692"/>
    </source>
</evidence>
<dbReference type="Pfam" id="PF01490">
    <property type="entry name" value="Aa_trans"/>
    <property type="match status" value="1"/>
</dbReference>
<organism evidence="8">
    <name type="scientific">Pyramimonas obovata</name>
    <dbReference type="NCBI Taxonomy" id="1411642"/>
    <lineage>
        <taxon>Eukaryota</taxon>
        <taxon>Viridiplantae</taxon>
        <taxon>Chlorophyta</taxon>
        <taxon>Pyramimonadophyceae</taxon>
        <taxon>Pyramimonadales</taxon>
        <taxon>Pyramimonadaceae</taxon>
        <taxon>Pyramimonas</taxon>
        <taxon>Pyramimonas incertae sedis</taxon>
    </lineage>
</organism>
<keyword evidence="4 6" id="KW-1133">Transmembrane helix</keyword>
<feature type="transmembrane region" description="Helical" evidence="6">
    <location>
        <begin position="393"/>
        <end position="413"/>
    </location>
</feature>
<feature type="transmembrane region" description="Helical" evidence="6">
    <location>
        <begin position="451"/>
        <end position="472"/>
    </location>
</feature>
<keyword evidence="3" id="KW-0029">Amino-acid transport</keyword>
<feature type="transmembrane region" description="Helical" evidence="6">
    <location>
        <begin position="316"/>
        <end position="335"/>
    </location>
</feature>
<feature type="domain" description="Amino acid transporter transmembrane" evidence="7">
    <location>
        <begin position="84"/>
        <end position="218"/>
    </location>
</feature>
<protein>
    <recommendedName>
        <fullName evidence="7">Amino acid transporter transmembrane domain-containing protein</fullName>
    </recommendedName>
</protein>
<dbReference type="EMBL" id="HBFA01000108">
    <property type="protein sequence ID" value="CAD8647233.1"/>
    <property type="molecule type" value="Transcribed_RNA"/>
</dbReference>
<dbReference type="InterPro" id="IPR013057">
    <property type="entry name" value="AA_transpt_TM"/>
</dbReference>
<feature type="transmembrane region" description="Helical" evidence="6">
    <location>
        <begin position="173"/>
        <end position="195"/>
    </location>
</feature>
<evidence type="ECO:0000313" key="8">
    <source>
        <dbReference type="EMBL" id="CAD8647233.1"/>
    </source>
</evidence>
<evidence type="ECO:0000259" key="7">
    <source>
        <dbReference type="Pfam" id="PF01490"/>
    </source>
</evidence>
<evidence type="ECO:0000256" key="6">
    <source>
        <dbReference type="SAM" id="Phobius"/>
    </source>
</evidence>
<keyword evidence="5 6" id="KW-0472">Membrane</keyword>
<evidence type="ECO:0000256" key="5">
    <source>
        <dbReference type="ARBA" id="ARBA00023136"/>
    </source>
</evidence>
<keyword evidence="2 6" id="KW-0812">Transmembrane</keyword>
<dbReference type="GO" id="GO:0016020">
    <property type="term" value="C:membrane"/>
    <property type="evidence" value="ECO:0007669"/>
    <property type="project" value="UniProtKB-SubCell"/>
</dbReference>